<dbReference type="Proteomes" id="UP001161325">
    <property type="component" value="Unassembled WGS sequence"/>
</dbReference>
<gene>
    <name evidence="1" type="ORF">rosag_15410</name>
</gene>
<dbReference type="RefSeq" id="WP_284349468.1">
    <property type="nucleotide sequence ID" value="NZ_BRXS01000002.1"/>
</dbReference>
<evidence type="ECO:0000313" key="1">
    <source>
        <dbReference type="EMBL" id="GLC25028.1"/>
    </source>
</evidence>
<reference evidence="1" key="1">
    <citation type="submission" date="2022-08" db="EMBL/GenBank/DDBJ databases">
        <title>Draft genome sequencing of Roseisolibacter agri AW1220.</title>
        <authorList>
            <person name="Tobiishi Y."/>
            <person name="Tonouchi A."/>
        </authorList>
    </citation>
    <scope>NUCLEOTIDE SEQUENCE</scope>
    <source>
        <strain evidence="1">AW1220</strain>
    </source>
</reference>
<dbReference type="AlphaFoldDB" id="A0AA37QFW9"/>
<evidence type="ECO:0000313" key="2">
    <source>
        <dbReference type="Proteomes" id="UP001161325"/>
    </source>
</evidence>
<dbReference type="EMBL" id="BRXS01000002">
    <property type="protein sequence ID" value="GLC25028.1"/>
    <property type="molecule type" value="Genomic_DNA"/>
</dbReference>
<protein>
    <submittedName>
        <fullName evidence="1">Uncharacterized protein</fullName>
    </submittedName>
</protein>
<proteinExistence type="predicted"/>
<sequence>MPHARPRPADPSTADARADARARLDAALRPFALGTHEGSAADDAGVALTERRVAAVARDAADAVLPLLGDPPRSAHRVRRLLRDVLTCTWGEFEATYAATLDALLALPPAHPDVEDPAWDAALPAAPAAPRAWQQGAGPWRAPIEGAATVGPAGTAGRVVRRGARAVLLTSDGRPVLVNVRCTCEPAAREARPAVLFEHVHLRRDGTILDVLAGTACGACRAVVP</sequence>
<name>A0AA37QFW9_9BACT</name>
<comment type="caution">
    <text evidence="1">The sequence shown here is derived from an EMBL/GenBank/DDBJ whole genome shotgun (WGS) entry which is preliminary data.</text>
</comment>
<organism evidence="1 2">
    <name type="scientific">Roseisolibacter agri</name>
    <dbReference type="NCBI Taxonomy" id="2014610"/>
    <lineage>
        <taxon>Bacteria</taxon>
        <taxon>Pseudomonadati</taxon>
        <taxon>Gemmatimonadota</taxon>
        <taxon>Gemmatimonadia</taxon>
        <taxon>Gemmatimonadales</taxon>
        <taxon>Gemmatimonadaceae</taxon>
        <taxon>Roseisolibacter</taxon>
    </lineage>
</organism>
<keyword evidence="2" id="KW-1185">Reference proteome</keyword>
<accession>A0AA37QFW9</accession>